<accession>A0ABR1ZTU9</accession>
<feature type="compositionally biased region" description="Polar residues" evidence="1">
    <location>
        <begin position="86"/>
        <end position="98"/>
    </location>
</feature>
<organism evidence="2 3">
    <name type="scientific">Hibiscus sabdariffa</name>
    <name type="common">roselle</name>
    <dbReference type="NCBI Taxonomy" id="183260"/>
    <lineage>
        <taxon>Eukaryota</taxon>
        <taxon>Viridiplantae</taxon>
        <taxon>Streptophyta</taxon>
        <taxon>Embryophyta</taxon>
        <taxon>Tracheophyta</taxon>
        <taxon>Spermatophyta</taxon>
        <taxon>Magnoliopsida</taxon>
        <taxon>eudicotyledons</taxon>
        <taxon>Gunneridae</taxon>
        <taxon>Pentapetalae</taxon>
        <taxon>rosids</taxon>
        <taxon>malvids</taxon>
        <taxon>Malvales</taxon>
        <taxon>Malvaceae</taxon>
        <taxon>Malvoideae</taxon>
        <taxon>Hibiscus</taxon>
    </lineage>
</organism>
<sequence>MSSSQTLPWVPCSKHCYHKLVWCCLLSLKNSLVPMSLHHRMLPGNPLNRLQKLALLHLLQTKHDSSMEEDKDSTSVGVPSARQKLNFPSNTQACSSPTKKAKDKSLVVPTKHRSSTIHYSNISEAPKKTRTKTTFEHEPQLPREFYEKVGSISTSFESRKSPSTHASDVFPAPSALVPMGLRIKHKVTKSTPRAHQ</sequence>
<feature type="region of interest" description="Disordered" evidence="1">
    <location>
        <begin position="64"/>
        <end position="113"/>
    </location>
</feature>
<evidence type="ECO:0000313" key="2">
    <source>
        <dbReference type="EMBL" id="KAK8484147.1"/>
    </source>
</evidence>
<reference evidence="2 3" key="1">
    <citation type="journal article" date="2024" name="G3 (Bethesda)">
        <title>Genome assembly of Hibiscus sabdariffa L. provides insights into metabolisms of medicinal natural products.</title>
        <authorList>
            <person name="Kim T."/>
        </authorList>
    </citation>
    <scope>NUCLEOTIDE SEQUENCE [LARGE SCALE GENOMIC DNA]</scope>
    <source>
        <strain evidence="2">TK-2024</strain>
        <tissue evidence="2">Old leaves</tissue>
    </source>
</reference>
<proteinExistence type="predicted"/>
<dbReference type="Proteomes" id="UP001472677">
    <property type="component" value="Unassembled WGS sequence"/>
</dbReference>
<evidence type="ECO:0000256" key="1">
    <source>
        <dbReference type="SAM" id="MobiDB-lite"/>
    </source>
</evidence>
<protein>
    <submittedName>
        <fullName evidence="2">Uncharacterized protein</fullName>
    </submittedName>
</protein>
<name>A0ABR1ZTU9_9ROSI</name>
<keyword evidence="3" id="KW-1185">Reference proteome</keyword>
<evidence type="ECO:0000313" key="3">
    <source>
        <dbReference type="Proteomes" id="UP001472677"/>
    </source>
</evidence>
<dbReference type="EMBL" id="JBBPBM010001452">
    <property type="protein sequence ID" value="KAK8484147.1"/>
    <property type="molecule type" value="Genomic_DNA"/>
</dbReference>
<gene>
    <name evidence="2" type="ORF">V6N12_035111</name>
</gene>
<comment type="caution">
    <text evidence="2">The sequence shown here is derived from an EMBL/GenBank/DDBJ whole genome shotgun (WGS) entry which is preliminary data.</text>
</comment>